<feature type="region of interest" description="Disordered" evidence="1">
    <location>
        <begin position="1"/>
        <end position="145"/>
    </location>
</feature>
<dbReference type="GeneID" id="17265939"/>
<name>A0A0D3JA59_EMIH1</name>
<dbReference type="PaxDb" id="2903-EOD20394"/>
<protein>
    <submittedName>
        <fullName evidence="2">Uncharacterized protein</fullName>
    </submittedName>
</protein>
<feature type="compositionally biased region" description="Low complexity" evidence="1">
    <location>
        <begin position="102"/>
        <end position="111"/>
    </location>
</feature>
<accession>A0A0D3JA59</accession>
<feature type="compositionally biased region" description="Low complexity" evidence="1">
    <location>
        <begin position="17"/>
        <end position="42"/>
    </location>
</feature>
<dbReference type="KEGG" id="ehx:EMIHUDRAFT_444680"/>
<dbReference type="Proteomes" id="UP000013827">
    <property type="component" value="Unassembled WGS sequence"/>
</dbReference>
<reference evidence="3" key="1">
    <citation type="journal article" date="2013" name="Nature">
        <title>Pan genome of the phytoplankton Emiliania underpins its global distribution.</title>
        <authorList>
            <person name="Read B.A."/>
            <person name="Kegel J."/>
            <person name="Klute M.J."/>
            <person name="Kuo A."/>
            <person name="Lefebvre S.C."/>
            <person name="Maumus F."/>
            <person name="Mayer C."/>
            <person name="Miller J."/>
            <person name="Monier A."/>
            <person name="Salamov A."/>
            <person name="Young J."/>
            <person name="Aguilar M."/>
            <person name="Claverie J.M."/>
            <person name="Frickenhaus S."/>
            <person name="Gonzalez K."/>
            <person name="Herman E.K."/>
            <person name="Lin Y.C."/>
            <person name="Napier J."/>
            <person name="Ogata H."/>
            <person name="Sarno A.F."/>
            <person name="Shmutz J."/>
            <person name="Schroeder D."/>
            <person name="de Vargas C."/>
            <person name="Verret F."/>
            <person name="von Dassow P."/>
            <person name="Valentin K."/>
            <person name="Van de Peer Y."/>
            <person name="Wheeler G."/>
            <person name="Dacks J.B."/>
            <person name="Delwiche C.F."/>
            <person name="Dyhrman S.T."/>
            <person name="Glockner G."/>
            <person name="John U."/>
            <person name="Richards T."/>
            <person name="Worden A.Z."/>
            <person name="Zhang X."/>
            <person name="Grigoriev I.V."/>
            <person name="Allen A.E."/>
            <person name="Bidle K."/>
            <person name="Borodovsky M."/>
            <person name="Bowler C."/>
            <person name="Brownlee C."/>
            <person name="Cock J.M."/>
            <person name="Elias M."/>
            <person name="Gladyshev V.N."/>
            <person name="Groth M."/>
            <person name="Guda C."/>
            <person name="Hadaegh A."/>
            <person name="Iglesias-Rodriguez M.D."/>
            <person name="Jenkins J."/>
            <person name="Jones B.M."/>
            <person name="Lawson T."/>
            <person name="Leese F."/>
            <person name="Lindquist E."/>
            <person name="Lobanov A."/>
            <person name="Lomsadze A."/>
            <person name="Malik S.B."/>
            <person name="Marsh M.E."/>
            <person name="Mackinder L."/>
            <person name="Mock T."/>
            <person name="Mueller-Roeber B."/>
            <person name="Pagarete A."/>
            <person name="Parker M."/>
            <person name="Probert I."/>
            <person name="Quesneville H."/>
            <person name="Raines C."/>
            <person name="Rensing S.A."/>
            <person name="Riano-Pachon D.M."/>
            <person name="Richier S."/>
            <person name="Rokitta S."/>
            <person name="Shiraiwa Y."/>
            <person name="Soanes D.M."/>
            <person name="van der Giezen M."/>
            <person name="Wahlund T.M."/>
            <person name="Williams B."/>
            <person name="Wilson W."/>
            <person name="Wolfe G."/>
            <person name="Wurch L.L."/>
        </authorList>
    </citation>
    <scope>NUCLEOTIDE SEQUENCE</scope>
</reference>
<dbReference type="EnsemblProtists" id="EOD20394">
    <property type="protein sequence ID" value="EOD20394"/>
    <property type="gene ID" value="EMIHUDRAFT_444680"/>
</dbReference>
<dbReference type="HOGENOM" id="CLU_1791946_0_0_1"/>
<proteinExistence type="predicted"/>
<evidence type="ECO:0000313" key="2">
    <source>
        <dbReference type="EnsemblProtists" id="EOD20394"/>
    </source>
</evidence>
<keyword evidence="3" id="KW-1185">Reference proteome</keyword>
<dbReference type="RefSeq" id="XP_005772823.1">
    <property type="nucleotide sequence ID" value="XM_005772766.1"/>
</dbReference>
<reference evidence="2" key="2">
    <citation type="submission" date="2024-10" db="UniProtKB">
        <authorList>
            <consortium name="EnsemblProtists"/>
        </authorList>
    </citation>
    <scope>IDENTIFICATION</scope>
</reference>
<evidence type="ECO:0000256" key="1">
    <source>
        <dbReference type="SAM" id="MobiDB-lite"/>
    </source>
</evidence>
<dbReference type="AlphaFoldDB" id="A0A0D3JA59"/>
<sequence length="145" mass="14229">CPPPGKHAAREGTEPHASPSPLHAASPAASPPAASRMPPSCSRESRTRSFAAAETPDSTALLSPGSLSGGSGGATDADAAPARRERKDIGASVGRSERPCGSAAAASAISATDEEGSDVRADASTRRSVPKSPPPASSGNALAAH</sequence>
<evidence type="ECO:0000313" key="3">
    <source>
        <dbReference type="Proteomes" id="UP000013827"/>
    </source>
</evidence>
<organism evidence="2 3">
    <name type="scientific">Emiliania huxleyi (strain CCMP1516)</name>
    <dbReference type="NCBI Taxonomy" id="280463"/>
    <lineage>
        <taxon>Eukaryota</taxon>
        <taxon>Haptista</taxon>
        <taxon>Haptophyta</taxon>
        <taxon>Prymnesiophyceae</taxon>
        <taxon>Isochrysidales</taxon>
        <taxon>Noelaerhabdaceae</taxon>
        <taxon>Emiliania</taxon>
    </lineage>
</organism>